<dbReference type="Proteomes" id="UP000464524">
    <property type="component" value="Chromosome"/>
</dbReference>
<dbReference type="PANTHER" id="PTHR31131:SF6">
    <property type="entry name" value="CASTOR ACT DOMAIN-CONTAINING PROTEIN"/>
    <property type="match status" value="1"/>
</dbReference>
<dbReference type="Pfam" id="PF13840">
    <property type="entry name" value="ACT_7"/>
    <property type="match status" value="1"/>
</dbReference>
<dbReference type="InterPro" id="IPR016540">
    <property type="entry name" value="UCP008459"/>
</dbReference>
<evidence type="ECO:0000313" key="3">
    <source>
        <dbReference type="Proteomes" id="UP000464524"/>
    </source>
</evidence>
<dbReference type="InterPro" id="IPR051719">
    <property type="entry name" value="CASTOR_mTORC1"/>
</dbReference>
<keyword evidence="3" id="KW-1185">Reference proteome</keyword>
<evidence type="ECO:0000313" key="2">
    <source>
        <dbReference type="EMBL" id="QHJ10655.1"/>
    </source>
</evidence>
<protein>
    <recommendedName>
        <fullName evidence="1">CASTOR ACT domain-containing protein</fullName>
    </recommendedName>
</protein>
<gene>
    <name evidence="2" type="ORF">FX988_00875</name>
</gene>
<feature type="domain" description="CASTOR ACT" evidence="1">
    <location>
        <begin position="58"/>
        <end position="120"/>
    </location>
</feature>
<dbReference type="AlphaFoldDB" id="A0A857JF68"/>
<dbReference type="InterPro" id="IPR027795">
    <property type="entry name" value="CASTOR_ACT_dom"/>
</dbReference>
<dbReference type="InterPro" id="IPR045865">
    <property type="entry name" value="ACT-like_dom_sf"/>
</dbReference>
<dbReference type="KEGG" id="pmes:FX988_00875"/>
<accession>A0A857JF68</accession>
<evidence type="ECO:0000259" key="1">
    <source>
        <dbReference type="Pfam" id="PF13840"/>
    </source>
</evidence>
<organism evidence="2 3">
    <name type="scientific">Paraglaciecola mesophila</name>
    <dbReference type="NCBI Taxonomy" id="197222"/>
    <lineage>
        <taxon>Bacteria</taxon>
        <taxon>Pseudomonadati</taxon>
        <taxon>Pseudomonadota</taxon>
        <taxon>Gammaproteobacteria</taxon>
        <taxon>Alteromonadales</taxon>
        <taxon>Alteromonadaceae</taxon>
        <taxon>Paraglaciecola</taxon>
    </lineage>
</organism>
<dbReference type="RefSeq" id="WP_160178504.1">
    <property type="nucleotide sequence ID" value="NZ_CP047656.1"/>
</dbReference>
<dbReference type="Gene3D" id="3.30.2130.10">
    <property type="entry name" value="VC0802-like"/>
    <property type="match status" value="1"/>
</dbReference>
<proteinExistence type="predicted"/>
<reference evidence="2 3" key="1">
    <citation type="submission" date="2019-12" db="EMBL/GenBank/DDBJ databases">
        <title>Genome sequencing and assembly of endphytes of Porphyra tenera.</title>
        <authorList>
            <person name="Park J.M."/>
            <person name="Shin R."/>
            <person name="Jo S.H."/>
        </authorList>
    </citation>
    <scope>NUCLEOTIDE SEQUENCE [LARGE SCALE GENOMIC DNA]</scope>
    <source>
        <strain evidence="2 3">GPM4</strain>
    </source>
</reference>
<dbReference type="EMBL" id="CP047656">
    <property type="protein sequence ID" value="QHJ10655.1"/>
    <property type="molecule type" value="Genomic_DNA"/>
</dbReference>
<dbReference type="SUPFAM" id="SSF55021">
    <property type="entry name" value="ACT-like"/>
    <property type="match status" value="2"/>
</dbReference>
<dbReference type="PANTHER" id="PTHR31131">
    <property type="entry name" value="CHROMOSOME 1, WHOLE GENOME SHOTGUN SEQUENCE"/>
    <property type="match status" value="1"/>
</dbReference>
<dbReference type="PIRSF" id="PIRSF008459">
    <property type="entry name" value="UCP008459"/>
    <property type="match status" value="1"/>
</dbReference>
<dbReference type="OrthoDB" id="5615858at2"/>
<sequence length="127" mass="13794">MPKQTLALHPAHFCIHSLDHGAAIPSEILQAPIFFISKTEDELSVVVPDNIPLNSEASDGNWRALEVLGPLSLSMVGIMAQLGSVFAKANVSIFVVSTFDTDYFLIKHSDLSGAIDALRRDGYKVNE</sequence>
<name>A0A857JF68_9ALTE</name>